<feature type="domain" description="Outer membrane protein beta-barrel" evidence="3">
    <location>
        <begin position="10"/>
        <end position="169"/>
    </location>
</feature>
<name>A0A1P8UKA4_9GAMM</name>
<accession>A0A1P8UKA4</accession>
<dbReference type="EMBL" id="CP019434">
    <property type="protein sequence ID" value="APZ44263.1"/>
    <property type="molecule type" value="Genomic_DNA"/>
</dbReference>
<gene>
    <name evidence="4" type="ORF">BW247_15160</name>
</gene>
<dbReference type="KEGG" id="afy:BW247_15160"/>
<dbReference type="InterPro" id="IPR011250">
    <property type="entry name" value="OMP/PagP_B-barrel"/>
</dbReference>
<dbReference type="RefSeq" id="WP_076837893.1">
    <property type="nucleotide sequence ID" value="NZ_CP019434.1"/>
</dbReference>
<reference evidence="4 5" key="1">
    <citation type="submission" date="2017-01" db="EMBL/GenBank/DDBJ databases">
        <title>Draft sequence of Acidihalobacter ferrooxidans strain DSM 14175 (strain V8).</title>
        <authorList>
            <person name="Khaleque H.N."/>
            <person name="Ramsay J.P."/>
            <person name="Murphy R.J.T."/>
            <person name="Kaksonen A.H."/>
            <person name="Boxall N.J."/>
            <person name="Watkin E.L.J."/>
        </authorList>
    </citation>
    <scope>NUCLEOTIDE SEQUENCE [LARGE SCALE GENOMIC DNA]</scope>
    <source>
        <strain evidence="4 5">V8</strain>
    </source>
</reference>
<evidence type="ECO:0000256" key="1">
    <source>
        <dbReference type="ARBA" id="ARBA00022729"/>
    </source>
</evidence>
<evidence type="ECO:0000313" key="5">
    <source>
        <dbReference type="Proteomes" id="UP000243807"/>
    </source>
</evidence>
<keyword evidence="5" id="KW-1185">Reference proteome</keyword>
<protein>
    <recommendedName>
        <fullName evidence="3">Outer membrane protein beta-barrel domain-containing protein</fullName>
    </recommendedName>
</protein>
<keyword evidence="1 2" id="KW-0732">Signal</keyword>
<sequence length="188" mass="20137">MKRSLAAISTTVLLLASTQAFAADASAGKPYIGLEFGSIHGKFKNQGHENTGNATALNAYFGYQFTKYLGVQLNIGSGSNMYINGADIKPHLYESAYIKGTIPFRDRWGVYGIAGVTHMDVHASGGFKGTSGSYGVGLQFYGAPATALTLSYTRLFDGNIKGQGQTVKTTYDVAAIGLVHYFNWPQVQ</sequence>
<dbReference type="SUPFAM" id="SSF56925">
    <property type="entry name" value="OMPA-like"/>
    <property type="match status" value="1"/>
</dbReference>
<evidence type="ECO:0000256" key="2">
    <source>
        <dbReference type="SAM" id="SignalP"/>
    </source>
</evidence>
<dbReference type="Pfam" id="PF13505">
    <property type="entry name" value="OMP_b-brl"/>
    <property type="match status" value="1"/>
</dbReference>
<organism evidence="4 5">
    <name type="scientific">Acidihalobacter ferrooxydans</name>
    <dbReference type="NCBI Taxonomy" id="1765967"/>
    <lineage>
        <taxon>Bacteria</taxon>
        <taxon>Pseudomonadati</taxon>
        <taxon>Pseudomonadota</taxon>
        <taxon>Gammaproteobacteria</taxon>
        <taxon>Chromatiales</taxon>
        <taxon>Ectothiorhodospiraceae</taxon>
        <taxon>Acidihalobacter</taxon>
    </lineage>
</organism>
<dbReference type="Gene3D" id="2.40.160.20">
    <property type="match status" value="1"/>
</dbReference>
<evidence type="ECO:0000259" key="3">
    <source>
        <dbReference type="Pfam" id="PF13505"/>
    </source>
</evidence>
<dbReference type="InterPro" id="IPR027385">
    <property type="entry name" value="Beta-barrel_OMP"/>
</dbReference>
<feature type="signal peptide" evidence="2">
    <location>
        <begin position="1"/>
        <end position="22"/>
    </location>
</feature>
<dbReference type="Proteomes" id="UP000243807">
    <property type="component" value="Chromosome"/>
</dbReference>
<dbReference type="AlphaFoldDB" id="A0A1P8UKA4"/>
<proteinExistence type="predicted"/>
<dbReference type="OrthoDB" id="5823352at2"/>
<feature type="chain" id="PRO_5012117094" description="Outer membrane protein beta-barrel domain-containing protein" evidence="2">
    <location>
        <begin position="23"/>
        <end position="188"/>
    </location>
</feature>
<evidence type="ECO:0000313" key="4">
    <source>
        <dbReference type="EMBL" id="APZ44263.1"/>
    </source>
</evidence>